<sequence>MPPSSLSLATPRGGRPPADRQSRSAAGSLIAWCLLVCTGSLTATFAPGSRDD</sequence>
<evidence type="ECO:0000313" key="3">
    <source>
        <dbReference type="Proteomes" id="UP000007883"/>
    </source>
</evidence>
<organism evidence="2 3">
    <name type="scientific">Rubrivivax gelatinosus (strain NBRC 100245 / IL144)</name>
    <dbReference type="NCBI Taxonomy" id="983917"/>
    <lineage>
        <taxon>Bacteria</taxon>
        <taxon>Pseudomonadati</taxon>
        <taxon>Pseudomonadota</taxon>
        <taxon>Betaproteobacteria</taxon>
        <taxon>Burkholderiales</taxon>
        <taxon>Sphaerotilaceae</taxon>
        <taxon>Rubrivivax</taxon>
    </lineage>
</organism>
<evidence type="ECO:0000313" key="2">
    <source>
        <dbReference type="EMBL" id="BAL97034.1"/>
    </source>
</evidence>
<protein>
    <submittedName>
        <fullName evidence="2">Uncharacterized protein</fullName>
    </submittedName>
</protein>
<dbReference type="STRING" id="983917.RGE_36950"/>
<evidence type="ECO:0000256" key="1">
    <source>
        <dbReference type="SAM" id="MobiDB-lite"/>
    </source>
</evidence>
<dbReference type="AlphaFoldDB" id="I0HVJ7"/>
<proteinExistence type="predicted"/>
<dbReference type="EMBL" id="AP012320">
    <property type="protein sequence ID" value="BAL97034.1"/>
    <property type="molecule type" value="Genomic_DNA"/>
</dbReference>
<gene>
    <name evidence="2" type="ordered locus">RGE_36950</name>
</gene>
<keyword evidence="3" id="KW-1185">Reference proteome</keyword>
<dbReference type="HOGENOM" id="CLU_3084384_0_0_4"/>
<name>I0HVJ7_RUBGI</name>
<dbReference type="Proteomes" id="UP000007883">
    <property type="component" value="Chromosome"/>
</dbReference>
<dbReference type="PATRIC" id="fig|983917.3.peg.3610"/>
<dbReference type="KEGG" id="rge:RGE_36950"/>
<reference evidence="2 3" key="1">
    <citation type="journal article" date="2012" name="J. Bacteriol.">
        <title>Complete genome sequence of phototrophic betaproteobacterium Rubrivivax gelatinosus IL144.</title>
        <authorList>
            <person name="Nagashima S."/>
            <person name="Kamimura A."/>
            <person name="Shimizu T."/>
            <person name="Nakamura-isaki S."/>
            <person name="Aono E."/>
            <person name="Sakamoto K."/>
            <person name="Ichikawa N."/>
            <person name="Nakazawa H."/>
            <person name="Sekine M."/>
            <person name="Yamazaki S."/>
            <person name="Fujita N."/>
            <person name="Shimada K."/>
            <person name="Hanada S."/>
            <person name="Nagashima K.V.P."/>
        </authorList>
    </citation>
    <scope>NUCLEOTIDE SEQUENCE [LARGE SCALE GENOMIC DNA]</scope>
    <source>
        <strain evidence="3">NBRC 100245 / IL144</strain>
    </source>
</reference>
<accession>I0HVJ7</accession>
<feature type="region of interest" description="Disordered" evidence="1">
    <location>
        <begin position="1"/>
        <end position="22"/>
    </location>
</feature>